<evidence type="ECO:0000256" key="2">
    <source>
        <dbReference type="ARBA" id="ARBA00023235"/>
    </source>
</evidence>
<dbReference type="Pfam" id="PF01479">
    <property type="entry name" value="S4"/>
    <property type="match status" value="1"/>
</dbReference>
<dbReference type="PROSITE" id="PS01149">
    <property type="entry name" value="PSI_RSU"/>
    <property type="match status" value="1"/>
</dbReference>
<dbReference type="PANTHER" id="PTHR47683:SF2">
    <property type="entry name" value="RNA-BINDING S4 DOMAIN-CONTAINING PROTEIN"/>
    <property type="match status" value="1"/>
</dbReference>
<dbReference type="FunFam" id="3.10.290.10:FF:000003">
    <property type="entry name" value="Pseudouridine synthase"/>
    <property type="match status" value="1"/>
</dbReference>
<dbReference type="NCBIfam" id="TIGR00093">
    <property type="entry name" value="pseudouridine synthase"/>
    <property type="match status" value="1"/>
</dbReference>
<reference evidence="7 8" key="1">
    <citation type="submission" date="2017-09" db="EMBL/GenBank/DDBJ databases">
        <title>Bacterial strain isolated from the female urinary microbiota.</title>
        <authorList>
            <person name="Thomas-White K."/>
            <person name="Kumar N."/>
            <person name="Forster S."/>
            <person name="Putonti C."/>
            <person name="Lawley T."/>
            <person name="Wolfe A.J."/>
        </authorList>
    </citation>
    <scope>NUCLEOTIDE SEQUENCE [LARGE SCALE GENOMIC DNA]</scope>
    <source>
        <strain evidence="7 8">UMB0536</strain>
    </source>
</reference>
<feature type="compositionally biased region" description="Basic and acidic residues" evidence="5">
    <location>
        <begin position="14"/>
        <end position="30"/>
    </location>
</feature>
<dbReference type="SUPFAM" id="SSF55120">
    <property type="entry name" value="Pseudouridine synthase"/>
    <property type="match status" value="1"/>
</dbReference>
<dbReference type="PROSITE" id="PS50889">
    <property type="entry name" value="S4"/>
    <property type="match status" value="1"/>
</dbReference>
<feature type="compositionally biased region" description="Polar residues" evidence="5">
    <location>
        <begin position="1"/>
        <end position="13"/>
    </location>
</feature>
<evidence type="ECO:0000256" key="3">
    <source>
        <dbReference type="PROSITE-ProRule" id="PRU00182"/>
    </source>
</evidence>
<dbReference type="GO" id="GO:0120159">
    <property type="term" value="F:rRNA pseudouridine synthase activity"/>
    <property type="evidence" value="ECO:0007669"/>
    <property type="project" value="UniProtKB-ARBA"/>
</dbReference>
<feature type="region of interest" description="Disordered" evidence="5">
    <location>
        <begin position="1"/>
        <end position="237"/>
    </location>
</feature>
<dbReference type="InterPro" id="IPR042092">
    <property type="entry name" value="PsdUridine_s_RsuA/RluB/E/F_cat"/>
</dbReference>
<dbReference type="InterPro" id="IPR006145">
    <property type="entry name" value="PsdUridine_synth_RsuA/RluA"/>
</dbReference>
<dbReference type="EMBL" id="PNGJ01000009">
    <property type="protein sequence ID" value="PMC23306.1"/>
    <property type="molecule type" value="Genomic_DNA"/>
</dbReference>
<feature type="domain" description="RNA-binding S4" evidence="6">
    <location>
        <begin position="261"/>
        <end position="328"/>
    </location>
</feature>
<dbReference type="RefSeq" id="WP_102697848.1">
    <property type="nucleotide sequence ID" value="NZ_PNGJ01000009.1"/>
</dbReference>
<keyword evidence="3" id="KW-0694">RNA-binding</keyword>
<evidence type="ECO:0000313" key="7">
    <source>
        <dbReference type="EMBL" id="PMC23306.1"/>
    </source>
</evidence>
<dbReference type="PANTHER" id="PTHR47683">
    <property type="entry name" value="PSEUDOURIDINE SYNTHASE FAMILY PROTEIN-RELATED"/>
    <property type="match status" value="1"/>
</dbReference>
<evidence type="ECO:0000256" key="1">
    <source>
        <dbReference type="ARBA" id="ARBA00008348"/>
    </source>
</evidence>
<keyword evidence="2 4" id="KW-0413">Isomerase</keyword>
<comment type="similarity">
    <text evidence="1 4">Belongs to the pseudouridine synthase RsuA family.</text>
</comment>
<dbReference type="Gene3D" id="3.30.70.1560">
    <property type="entry name" value="Alpha-L RNA-binding motif"/>
    <property type="match status" value="1"/>
</dbReference>
<protein>
    <recommendedName>
        <fullName evidence="4">Pseudouridine synthase</fullName>
        <ecNumber evidence="4">5.4.99.-</ecNumber>
    </recommendedName>
</protein>
<dbReference type="Gene3D" id="3.10.290.10">
    <property type="entry name" value="RNA-binding S4 domain"/>
    <property type="match status" value="1"/>
</dbReference>
<feature type="compositionally biased region" description="Low complexity" evidence="5">
    <location>
        <begin position="131"/>
        <end position="151"/>
    </location>
</feature>
<dbReference type="Gene3D" id="3.30.70.580">
    <property type="entry name" value="Pseudouridine synthase I, catalytic domain, N-terminal subdomain"/>
    <property type="match status" value="1"/>
</dbReference>
<dbReference type="CDD" id="cd00165">
    <property type="entry name" value="S4"/>
    <property type="match status" value="1"/>
</dbReference>
<name>A0A2N6QP26_9BACT</name>
<evidence type="ECO:0000256" key="5">
    <source>
        <dbReference type="SAM" id="MobiDB-lite"/>
    </source>
</evidence>
<evidence type="ECO:0000313" key="8">
    <source>
        <dbReference type="Proteomes" id="UP000235564"/>
    </source>
</evidence>
<proteinExistence type="inferred from homology"/>
<dbReference type="AlphaFoldDB" id="A0A2N6QP26"/>
<dbReference type="GO" id="GO:0000455">
    <property type="term" value="P:enzyme-directed rRNA pseudouridine synthesis"/>
    <property type="evidence" value="ECO:0007669"/>
    <property type="project" value="UniProtKB-ARBA"/>
</dbReference>
<dbReference type="InterPro" id="IPR018496">
    <property type="entry name" value="PsdUridine_synth_RsuA/RluB_CS"/>
</dbReference>
<dbReference type="InterPro" id="IPR002942">
    <property type="entry name" value="S4_RNA-bd"/>
</dbReference>
<dbReference type="SMART" id="SM00363">
    <property type="entry name" value="S4"/>
    <property type="match status" value="1"/>
</dbReference>
<dbReference type="OrthoDB" id="9807213at2"/>
<evidence type="ECO:0000256" key="4">
    <source>
        <dbReference type="RuleBase" id="RU003887"/>
    </source>
</evidence>
<dbReference type="InterPro" id="IPR000748">
    <property type="entry name" value="PsdUridine_synth_RsuA/RluB/E/F"/>
</dbReference>
<accession>A0A2N6QP26</accession>
<feature type="compositionally biased region" description="Low complexity" evidence="5">
    <location>
        <begin position="215"/>
        <end position="231"/>
    </location>
</feature>
<dbReference type="InterPro" id="IPR020103">
    <property type="entry name" value="PsdUridine_synth_cat_dom_sf"/>
</dbReference>
<dbReference type="CDD" id="cd02870">
    <property type="entry name" value="PseudoU_synth_RsuA_like"/>
    <property type="match status" value="1"/>
</dbReference>
<dbReference type="InterPro" id="IPR020094">
    <property type="entry name" value="TruA/RsuA/RluB/E/F_N"/>
</dbReference>
<dbReference type="Proteomes" id="UP000235564">
    <property type="component" value="Unassembled WGS sequence"/>
</dbReference>
<dbReference type="Pfam" id="PF00849">
    <property type="entry name" value="PseudoU_synth_2"/>
    <property type="match status" value="1"/>
</dbReference>
<comment type="caution">
    <text evidence="7">The sequence shown here is derived from an EMBL/GenBank/DDBJ whole genome shotgun (WGS) entry which is preliminary data.</text>
</comment>
<gene>
    <name evidence="7" type="ORF">CJ231_10105</name>
</gene>
<sequence>MDSELNKNLQEQSSEQRDSAREGYENHADNNQRNYPGGGERTRRPRIQSQRTYSSNRPERSNQVGGFRPEGFGSNLQTNEEGGAQQRAYRPRFNQHGEQGGYRPRYRSEGYQPRQQGGYRPRYNNDGEGGYQPRQQGGYQPRQQGGYRPRYNNGGEGGYQPRQQGGYRPRYNNDGEGGCQPRQQGGYRPRYNNDGEGGYQPRQQGGYNRGGYGNRGRQQYGGYNNRGGYRQRTPDYDPNAKYSLKKRIEYSEQHVDPTVPVRLNKYLANAGVCSRREADEYIQAGVVKVNGEVVTELGTKVMRTDEVVFHDQPVSLEKKVYVLLNKPKDYVTTSDDPQQRKTVMDLVKNVCPERIYPVGRLDRNTTGVLLLTNDGDLASKLTHPKYLKKKVYHVFLDKNVTAHDMQKIAEGIELEDGEVHADAIEYAHDTDKKQVGIEIHSGKNRIVRRIFESLGYRVIKLDRVQFAGLTKKNLRRGDWRFLTEEEVNILRMGAFE</sequence>
<dbReference type="EC" id="5.4.99.-" evidence="4"/>
<dbReference type="InterPro" id="IPR050343">
    <property type="entry name" value="RsuA_PseudoU_synthase"/>
</dbReference>
<organism evidence="7 8">
    <name type="scientific">Hoylesella buccalis</name>
    <dbReference type="NCBI Taxonomy" id="28127"/>
    <lineage>
        <taxon>Bacteria</taxon>
        <taxon>Pseudomonadati</taxon>
        <taxon>Bacteroidota</taxon>
        <taxon>Bacteroidia</taxon>
        <taxon>Bacteroidales</taxon>
        <taxon>Prevotellaceae</taxon>
        <taxon>Hoylesella</taxon>
    </lineage>
</organism>
<feature type="compositionally biased region" description="Low complexity" evidence="5">
    <location>
        <begin position="159"/>
        <end position="170"/>
    </location>
</feature>
<feature type="compositionally biased region" description="Polar residues" evidence="5">
    <location>
        <begin position="47"/>
        <end position="64"/>
    </location>
</feature>
<evidence type="ECO:0000259" key="6">
    <source>
        <dbReference type="SMART" id="SM00363"/>
    </source>
</evidence>
<dbReference type="SUPFAM" id="SSF55174">
    <property type="entry name" value="Alpha-L RNA-binding motif"/>
    <property type="match status" value="1"/>
</dbReference>
<dbReference type="InterPro" id="IPR036986">
    <property type="entry name" value="S4_RNA-bd_sf"/>
</dbReference>
<dbReference type="GO" id="GO:0003723">
    <property type="term" value="F:RNA binding"/>
    <property type="evidence" value="ECO:0007669"/>
    <property type="project" value="UniProtKB-KW"/>
</dbReference>